<reference evidence="1 2" key="1">
    <citation type="submission" date="2018-06" db="EMBL/GenBank/DDBJ databases">
        <title>A transcriptomic atlas of mushroom development highlights an independent origin of complex multicellularity.</title>
        <authorList>
            <consortium name="DOE Joint Genome Institute"/>
            <person name="Krizsan K."/>
            <person name="Almasi E."/>
            <person name="Merenyi Z."/>
            <person name="Sahu N."/>
            <person name="Viragh M."/>
            <person name="Koszo T."/>
            <person name="Mondo S."/>
            <person name="Kiss B."/>
            <person name="Balint B."/>
            <person name="Kues U."/>
            <person name="Barry K."/>
            <person name="Hegedus J.C."/>
            <person name="Henrissat B."/>
            <person name="Johnson J."/>
            <person name="Lipzen A."/>
            <person name="Ohm R."/>
            <person name="Nagy I."/>
            <person name="Pangilinan J."/>
            <person name="Yan J."/>
            <person name="Xiong Y."/>
            <person name="Grigoriev I.V."/>
            <person name="Hibbett D.S."/>
            <person name="Nagy L.G."/>
        </authorList>
    </citation>
    <scope>NUCLEOTIDE SEQUENCE [LARGE SCALE GENOMIC DNA]</scope>
    <source>
        <strain evidence="1 2">SZMC22713</strain>
    </source>
</reference>
<evidence type="ECO:0000313" key="1">
    <source>
        <dbReference type="EMBL" id="TDL21094.1"/>
    </source>
</evidence>
<dbReference type="STRING" id="50990.A0A4Y7Q0D0"/>
<dbReference type="OrthoDB" id="3041043at2759"/>
<dbReference type="VEuPathDB" id="FungiDB:BD410DRAFT_315159"/>
<dbReference type="AlphaFoldDB" id="A0A4Y7Q0D0"/>
<evidence type="ECO:0000313" key="2">
    <source>
        <dbReference type="Proteomes" id="UP000294933"/>
    </source>
</evidence>
<gene>
    <name evidence="1" type="ORF">BD410DRAFT_315159</name>
</gene>
<dbReference type="EMBL" id="ML170183">
    <property type="protein sequence ID" value="TDL21094.1"/>
    <property type="molecule type" value="Genomic_DNA"/>
</dbReference>
<protein>
    <submittedName>
        <fullName evidence="1">Uncharacterized protein</fullName>
    </submittedName>
</protein>
<organism evidence="1 2">
    <name type="scientific">Rickenella mellea</name>
    <dbReference type="NCBI Taxonomy" id="50990"/>
    <lineage>
        <taxon>Eukaryota</taxon>
        <taxon>Fungi</taxon>
        <taxon>Dikarya</taxon>
        <taxon>Basidiomycota</taxon>
        <taxon>Agaricomycotina</taxon>
        <taxon>Agaricomycetes</taxon>
        <taxon>Hymenochaetales</taxon>
        <taxon>Rickenellaceae</taxon>
        <taxon>Rickenella</taxon>
    </lineage>
</organism>
<accession>A0A4Y7Q0D0</accession>
<proteinExistence type="predicted"/>
<keyword evidence="2" id="KW-1185">Reference proteome</keyword>
<dbReference type="Proteomes" id="UP000294933">
    <property type="component" value="Unassembled WGS sequence"/>
</dbReference>
<name>A0A4Y7Q0D0_9AGAM</name>
<sequence>MSSANHFMEILDRSNVYDVLFDHSSPATMYRVGWTCWMARRAVQDYSRRTFNINRHLRRFFDDPIGFRSLQAQTGTLISGAFAHRFLDRTLCDKSRLELYTYPQHAAEVGRWVMRNGGKGYRFKALRGQNRDFDVCVTESLDWGSDSDGDDDWDVNLEGIRNLLTFVADEDVSPLTVRIIVSPFSPLMILLHQWHSTAFMNVITFSAAYSSHPFATFEERKSLAIGYSEEHWMIDRRIGYDVIDSALALERRPSKSFILRDRWADDELSWVLPFDMSGVSWPKLSPKISQLSFDPFSVNGWGLVRFEHSEVRHNTYLSIDQEIFKFQYCCTESFYEDVKDTILAVVESERAERSNDRDWSWYDEVLYYHKRRKIVNLQVKN</sequence>